<dbReference type="RefSeq" id="WP_145958816.1">
    <property type="nucleotide sequence ID" value="NZ_CP024444.1"/>
</dbReference>
<proteinExistence type="predicted"/>
<dbReference type="AlphaFoldDB" id="A0A2D2LXE2"/>
<protein>
    <submittedName>
        <fullName evidence="1">Uncharacterized protein</fullName>
    </submittedName>
</protein>
<dbReference type="Proteomes" id="UP000229340">
    <property type="component" value="Plasmid pNP7-1"/>
</dbReference>
<reference evidence="2" key="1">
    <citation type="submission" date="2017-10" db="EMBL/GenBank/DDBJ databases">
        <title>Complete genome sequence of Moraxella osloensis NP7 isolated from human skin.</title>
        <authorList>
            <person name="Lee K."/>
            <person name="Lim J.Y."/>
            <person name="Hwang I."/>
        </authorList>
    </citation>
    <scope>NUCLEOTIDE SEQUENCE [LARGE SCALE GENOMIC DNA]</scope>
    <source>
        <strain evidence="2">NP7</strain>
        <plasmid evidence="2">pnp7-1</plasmid>
    </source>
</reference>
<name>A0A2D2LXE2_FAUOS</name>
<accession>A0A2D2LXE2</accession>
<organism evidence="1 2">
    <name type="scientific">Faucicola osloensis</name>
    <name type="common">Moraxella osloensis</name>
    <dbReference type="NCBI Taxonomy" id="34062"/>
    <lineage>
        <taxon>Bacteria</taxon>
        <taxon>Pseudomonadati</taxon>
        <taxon>Pseudomonadota</taxon>
        <taxon>Gammaproteobacteria</taxon>
        <taxon>Moraxellales</taxon>
        <taxon>Moraxellaceae</taxon>
        <taxon>Faucicola</taxon>
    </lineage>
</organism>
<evidence type="ECO:0000313" key="2">
    <source>
        <dbReference type="Proteomes" id="UP000229340"/>
    </source>
</evidence>
<dbReference type="EMBL" id="CP024444">
    <property type="protein sequence ID" value="ATR79701.2"/>
    <property type="molecule type" value="Genomic_DNA"/>
</dbReference>
<gene>
    <name evidence="1" type="ORF">NP7_10070</name>
</gene>
<keyword evidence="1" id="KW-0614">Plasmid</keyword>
<evidence type="ECO:0000313" key="1">
    <source>
        <dbReference type="EMBL" id="ATR79701.2"/>
    </source>
</evidence>
<geneLocation type="plasmid" evidence="2">
    <name>pnp7-1</name>
</geneLocation>
<sequence length="93" mass="10543">MSYDISTPANSPLIQNQDIETDFLLRVLFGALAYDDMHKFAVLLEESRLRELNHVTAHLSDSKDDAIKSSLLAEVSLKCKEQILKNIQLARQN</sequence>